<dbReference type="Proteomes" id="UP000183900">
    <property type="component" value="Unassembled WGS sequence"/>
</dbReference>
<reference evidence="2" key="1">
    <citation type="submission" date="2015-08" db="EMBL/GenBank/DDBJ databases">
        <authorList>
            <person name="Varghese N."/>
        </authorList>
    </citation>
    <scope>NUCLEOTIDE SEQUENCE [LARGE SCALE GENOMIC DNA]</scope>
    <source>
        <strain evidence="2">DSM 23407</strain>
    </source>
</reference>
<name>A0A0K6HYB8_9HYPH</name>
<organism evidence="1 2">
    <name type="scientific">Pannonibacter indicus</name>
    <dbReference type="NCBI Taxonomy" id="466044"/>
    <lineage>
        <taxon>Bacteria</taxon>
        <taxon>Pseudomonadati</taxon>
        <taxon>Pseudomonadota</taxon>
        <taxon>Alphaproteobacteria</taxon>
        <taxon>Hyphomicrobiales</taxon>
        <taxon>Stappiaceae</taxon>
        <taxon>Pannonibacter</taxon>
    </lineage>
</organism>
<keyword evidence="2" id="KW-1185">Reference proteome</keyword>
<gene>
    <name evidence="1" type="ORF">Ga0061067_104198</name>
</gene>
<dbReference type="EMBL" id="CYHE01000004">
    <property type="protein sequence ID" value="CUA95875.1"/>
    <property type="molecule type" value="Genomic_DNA"/>
</dbReference>
<dbReference type="RefSeq" id="WP_055455464.1">
    <property type="nucleotide sequence ID" value="NZ_CYHE01000004.1"/>
</dbReference>
<dbReference type="AlphaFoldDB" id="A0A0K6HYB8"/>
<evidence type="ECO:0000313" key="1">
    <source>
        <dbReference type="EMBL" id="CUA95875.1"/>
    </source>
</evidence>
<proteinExistence type="predicted"/>
<evidence type="ECO:0000313" key="2">
    <source>
        <dbReference type="Proteomes" id="UP000183900"/>
    </source>
</evidence>
<protein>
    <submittedName>
        <fullName evidence="1">Uncharacterized protein</fullName>
    </submittedName>
</protein>
<accession>A0A0K6HYB8</accession>
<sequence length="77" mass="8563">MNELFSILGPESKEGFNAYDGLAQTMHAAGQLAGAEAAYSYMVPQMWRLFGGDNPELTYAFVLFEHCGRVRCAAKRR</sequence>